<dbReference type="OrthoDB" id="495620at2"/>
<dbReference type="InterPro" id="IPR000073">
    <property type="entry name" value="AB_hydrolase_1"/>
</dbReference>
<feature type="domain" description="AB hydrolase-1" evidence="1">
    <location>
        <begin position="16"/>
        <end position="241"/>
    </location>
</feature>
<evidence type="ECO:0000313" key="2">
    <source>
        <dbReference type="EMBL" id="GES06487.1"/>
    </source>
</evidence>
<reference evidence="2 3" key="1">
    <citation type="submission" date="2019-10" db="EMBL/GenBank/DDBJ databases">
        <title>Whole genome shotgun sequence of Acrocarpospora macrocephala NBRC 16266.</title>
        <authorList>
            <person name="Ichikawa N."/>
            <person name="Kimura A."/>
            <person name="Kitahashi Y."/>
            <person name="Komaki H."/>
            <person name="Oguchi A."/>
        </authorList>
    </citation>
    <scope>NUCLEOTIDE SEQUENCE [LARGE SCALE GENOMIC DNA]</scope>
    <source>
        <strain evidence="2 3">NBRC 16266</strain>
    </source>
</reference>
<dbReference type="Proteomes" id="UP000331127">
    <property type="component" value="Unassembled WGS sequence"/>
</dbReference>
<comment type="caution">
    <text evidence="2">The sequence shown here is derived from an EMBL/GenBank/DDBJ whole genome shotgun (WGS) entry which is preliminary data.</text>
</comment>
<dbReference type="PANTHER" id="PTHR43194:SF2">
    <property type="entry name" value="PEROXISOMAL MEMBRANE PROTEIN LPX1"/>
    <property type="match status" value="1"/>
</dbReference>
<gene>
    <name evidence="2" type="ORF">Amac_000820</name>
</gene>
<keyword evidence="3" id="KW-1185">Reference proteome</keyword>
<protein>
    <submittedName>
        <fullName evidence="2">Esterase</fullName>
    </submittedName>
</protein>
<accession>A0A5M3WBS2</accession>
<dbReference type="GO" id="GO:0003824">
    <property type="term" value="F:catalytic activity"/>
    <property type="evidence" value="ECO:0007669"/>
    <property type="project" value="UniProtKB-ARBA"/>
</dbReference>
<dbReference type="RefSeq" id="WP_155352233.1">
    <property type="nucleotide sequence ID" value="NZ_BAAAHL010000022.1"/>
</dbReference>
<dbReference type="Gene3D" id="3.40.50.1820">
    <property type="entry name" value="alpha/beta hydrolase"/>
    <property type="match status" value="1"/>
</dbReference>
<name>A0A5M3WBS2_9ACTN</name>
<dbReference type="EMBL" id="BLAE01000003">
    <property type="protein sequence ID" value="GES06487.1"/>
    <property type="molecule type" value="Genomic_DNA"/>
</dbReference>
<organism evidence="2 3">
    <name type="scientific">Acrocarpospora macrocephala</name>
    <dbReference type="NCBI Taxonomy" id="150177"/>
    <lineage>
        <taxon>Bacteria</taxon>
        <taxon>Bacillati</taxon>
        <taxon>Actinomycetota</taxon>
        <taxon>Actinomycetes</taxon>
        <taxon>Streptosporangiales</taxon>
        <taxon>Streptosporangiaceae</taxon>
        <taxon>Acrocarpospora</taxon>
    </lineage>
</organism>
<evidence type="ECO:0000313" key="3">
    <source>
        <dbReference type="Proteomes" id="UP000331127"/>
    </source>
</evidence>
<dbReference type="Pfam" id="PF12697">
    <property type="entry name" value="Abhydrolase_6"/>
    <property type="match status" value="1"/>
</dbReference>
<dbReference type="PRINTS" id="PR00111">
    <property type="entry name" value="ABHYDROLASE"/>
</dbReference>
<dbReference type="PANTHER" id="PTHR43194">
    <property type="entry name" value="HYDROLASE ALPHA/BETA FOLD FAMILY"/>
    <property type="match status" value="1"/>
</dbReference>
<dbReference type="AlphaFoldDB" id="A0A5M3WBS2"/>
<dbReference type="SUPFAM" id="SSF53474">
    <property type="entry name" value="alpha/beta-Hydrolases"/>
    <property type="match status" value="1"/>
</dbReference>
<dbReference type="InterPro" id="IPR029058">
    <property type="entry name" value="AB_hydrolase_fold"/>
</dbReference>
<sequence>MRAPITYSLTGDGPPVLLLHGLGGDRRQALGLLPGDVRATRIAPDMPGHGDTELTAEESLTFAEFAALVADLLDTLREEGKLPIKAMPVVGVSMGAGIAVALADDRPDLVERLILIRPSWLDRCPPPNLAPFPLIARLIDAFGPEAGSVAFRATPEYQSMNETAPAMADSLLGQFTRSHAAERSRVLADIPSSLPLPNRDAYHRLQVETLVVAAPDDPVHPEQLARTVSNWIPNARLVTVPRKMPDPTEHQLALQRVVAAGLAPPTPGGGRS</sequence>
<evidence type="ECO:0000259" key="1">
    <source>
        <dbReference type="Pfam" id="PF12697"/>
    </source>
</evidence>
<dbReference type="InterPro" id="IPR050228">
    <property type="entry name" value="Carboxylesterase_BioH"/>
</dbReference>
<proteinExistence type="predicted"/>